<dbReference type="InterPro" id="IPR023171">
    <property type="entry name" value="Na/H_antiporter_dom_sf"/>
</dbReference>
<evidence type="ECO:0000256" key="11">
    <source>
        <dbReference type="HAMAP-Rule" id="MF_01844"/>
    </source>
</evidence>
<dbReference type="AlphaFoldDB" id="A0A2A9EVB9"/>
<keyword evidence="14" id="KW-1185">Reference proteome</keyword>
<dbReference type="InterPro" id="IPR004670">
    <property type="entry name" value="NhaA"/>
</dbReference>
<comment type="similarity">
    <text evidence="11">Belongs to the NhaA Na(+)/H(+) (TC 2.A.33) antiporter family.</text>
</comment>
<dbReference type="PANTHER" id="PTHR30341">
    <property type="entry name" value="SODIUM ION/PROTON ANTIPORTER NHAA-RELATED"/>
    <property type="match status" value="1"/>
</dbReference>
<organism evidence="13 14">
    <name type="scientific">Isoptericola jiangsuensis</name>
    <dbReference type="NCBI Taxonomy" id="548579"/>
    <lineage>
        <taxon>Bacteria</taxon>
        <taxon>Bacillati</taxon>
        <taxon>Actinomycetota</taxon>
        <taxon>Actinomycetes</taxon>
        <taxon>Micrococcales</taxon>
        <taxon>Promicromonosporaceae</taxon>
        <taxon>Isoptericola</taxon>
    </lineage>
</organism>
<evidence type="ECO:0000256" key="12">
    <source>
        <dbReference type="SAM" id="MobiDB-lite"/>
    </source>
</evidence>
<feature type="transmembrane region" description="Helical" evidence="11">
    <location>
        <begin position="336"/>
        <end position="360"/>
    </location>
</feature>
<keyword evidence="7 11" id="KW-0915">Sodium</keyword>
<feature type="transmembrane region" description="Helical" evidence="11">
    <location>
        <begin position="411"/>
        <end position="430"/>
    </location>
</feature>
<reference evidence="13 14" key="1">
    <citation type="submission" date="2017-10" db="EMBL/GenBank/DDBJ databases">
        <title>Sequencing the genomes of 1000 actinobacteria strains.</title>
        <authorList>
            <person name="Klenk H.-P."/>
        </authorList>
    </citation>
    <scope>NUCLEOTIDE SEQUENCE [LARGE SCALE GENOMIC DNA]</scope>
    <source>
        <strain evidence="13 14">DSM 21863</strain>
    </source>
</reference>
<sequence>MFACGEPGSLVGDAGWNAGRRTDTSPCKEHTLSTDVSHPSFGARLSRWVSRETTGGALLIGAAVLALIFANSPWRDAYTSLTETVVGPAYIGPVHVHLDLSLAAWAADGLLAVFFFVVGLELKHEFVAGSLRSPKQAGVPMLAAVGGMIVPAVIYAVLVVNLGDSSALHGWAIPTATDIAFALAVLAVFGKGLPLAIRTFLLTLAVVDDLLAITVIAVFYTSEIHFGALLGSLAVIAVFGWYVRSRRPRWWLLVPLFVVAWALMHASGVHATVAGVLMGFTVAARPSHGEEESRTHHYEEKVKPWSQGLALPLFAFFAAGVNLVDGGGPAELLGQPIVVAIVAGLVVGKVVGVLGTTWLVTRVTPLRLAQGIGVRDLLPVALLAGIGFTVSLLIAELSFEHGSEHTLGAKAAILLASVVAAVLGALMLRWDARQERGPDMNRDDVPDEVTSFIGDEQDRETH</sequence>
<evidence type="ECO:0000256" key="6">
    <source>
        <dbReference type="ARBA" id="ARBA00022989"/>
    </source>
</evidence>
<evidence type="ECO:0000256" key="4">
    <source>
        <dbReference type="ARBA" id="ARBA00022475"/>
    </source>
</evidence>
<evidence type="ECO:0000313" key="14">
    <source>
        <dbReference type="Proteomes" id="UP000224130"/>
    </source>
</evidence>
<dbReference type="NCBIfam" id="TIGR00773">
    <property type="entry name" value="NhaA"/>
    <property type="match status" value="1"/>
</dbReference>
<feature type="transmembrane region" description="Helical" evidence="11">
    <location>
        <begin position="54"/>
        <end position="74"/>
    </location>
</feature>
<dbReference type="Pfam" id="PF06965">
    <property type="entry name" value="Na_H_antiport_1"/>
    <property type="match status" value="1"/>
</dbReference>
<comment type="function">
    <text evidence="11">Na(+)/H(+) antiporter that extrudes sodium in exchange for external protons.</text>
</comment>
<feature type="transmembrane region" description="Helical" evidence="11">
    <location>
        <begin position="168"/>
        <end position="189"/>
    </location>
</feature>
<protein>
    <recommendedName>
        <fullName evidence="11">Na(+)/H(+) antiporter NhaA</fullName>
    </recommendedName>
    <alternativeName>
        <fullName evidence="11">Sodium/proton antiporter NhaA</fullName>
    </alternativeName>
</protein>
<keyword evidence="2 11" id="KW-0813">Transport</keyword>
<keyword evidence="9 11" id="KW-0472">Membrane</keyword>
<keyword evidence="3 11" id="KW-0050">Antiport</keyword>
<comment type="caution">
    <text evidence="13">The sequence shown here is derived from an EMBL/GenBank/DDBJ whole genome shotgun (WGS) entry which is preliminary data.</text>
</comment>
<dbReference type="EMBL" id="PDJJ01000001">
    <property type="protein sequence ID" value="PFG42451.1"/>
    <property type="molecule type" value="Genomic_DNA"/>
</dbReference>
<keyword evidence="6 11" id="KW-1133">Transmembrane helix</keyword>
<comment type="subcellular location">
    <subcellularLocation>
        <location evidence="1">Cell inner membrane</location>
        <topology evidence="1">Multi-pass membrane protein</topology>
    </subcellularLocation>
    <subcellularLocation>
        <location evidence="11">Cell membrane</location>
        <topology evidence="11">Multi-pass membrane protein</topology>
    </subcellularLocation>
</comment>
<evidence type="ECO:0000256" key="2">
    <source>
        <dbReference type="ARBA" id="ARBA00022448"/>
    </source>
</evidence>
<feature type="transmembrane region" description="Helical" evidence="11">
    <location>
        <begin position="380"/>
        <end position="399"/>
    </location>
</feature>
<accession>A0A2A9EVB9</accession>
<feature type="transmembrane region" description="Helical" evidence="11">
    <location>
        <begin position="251"/>
        <end position="284"/>
    </location>
</feature>
<keyword evidence="10 11" id="KW-0739">Sodium transport</keyword>
<dbReference type="PANTHER" id="PTHR30341:SF0">
    <property type="entry name" value="NA(+)_H(+) ANTIPORTER NHAA"/>
    <property type="match status" value="1"/>
</dbReference>
<evidence type="ECO:0000313" key="13">
    <source>
        <dbReference type="EMBL" id="PFG42451.1"/>
    </source>
</evidence>
<keyword evidence="5 11" id="KW-0812">Transmembrane</keyword>
<feature type="region of interest" description="Disordered" evidence="12">
    <location>
        <begin position="437"/>
        <end position="462"/>
    </location>
</feature>
<dbReference type="GO" id="GO:0015385">
    <property type="term" value="F:sodium:proton antiporter activity"/>
    <property type="evidence" value="ECO:0007669"/>
    <property type="project" value="UniProtKB-UniRule"/>
</dbReference>
<evidence type="ECO:0000256" key="5">
    <source>
        <dbReference type="ARBA" id="ARBA00022692"/>
    </source>
</evidence>
<keyword evidence="8 11" id="KW-0406">Ion transport</keyword>
<keyword evidence="4 11" id="KW-1003">Cell membrane</keyword>
<evidence type="ECO:0000256" key="10">
    <source>
        <dbReference type="ARBA" id="ARBA00023201"/>
    </source>
</evidence>
<dbReference type="GO" id="GO:0005886">
    <property type="term" value="C:plasma membrane"/>
    <property type="evidence" value="ECO:0007669"/>
    <property type="project" value="UniProtKB-SubCell"/>
</dbReference>
<evidence type="ECO:0000256" key="1">
    <source>
        <dbReference type="ARBA" id="ARBA00004429"/>
    </source>
</evidence>
<gene>
    <name evidence="11" type="primary">nhaA</name>
    <name evidence="13" type="ORF">ATJ88_1113</name>
</gene>
<dbReference type="HAMAP" id="MF_01844">
    <property type="entry name" value="NhaA"/>
    <property type="match status" value="1"/>
</dbReference>
<evidence type="ECO:0000256" key="7">
    <source>
        <dbReference type="ARBA" id="ARBA00023053"/>
    </source>
</evidence>
<evidence type="ECO:0000256" key="9">
    <source>
        <dbReference type="ARBA" id="ARBA00023136"/>
    </source>
</evidence>
<feature type="transmembrane region" description="Helical" evidence="11">
    <location>
        <begin position="141"/>
        <end position="162"/>
    </location>
</feature>
<evidence type="ECO:0000256" key="3">
    <source>
        <dbReference type="ARBA" id="ARBA00022449"/>
    </source>
</evidence>
<dbReference type="Gene3D" id="1.20.1530.10">
    <property type="entry name" value="Na+/H+ antiporter like domain"/>
    <property type="match status" value="1"/>
</dbReference>
<evidence type="ECO:0000256" key="8">
    <source>
        <dbReference type="ARBA" id="ARBA00023065"/>
    </source>
</evidence>
<proteinExistence type="inferred from homology"/>
<comment type="catalytic activity">
    <reaction evidence="11">
        <text>Na(+)(in) + 2 H(+)(out) = Na(+)(out) + 2 H(+)(in)</text>
        <dbReference type="Rhea" id="RHEA:29251"/>
        <dbReference type="ChEBI" id="CHEBI:15378"/>
        <dbReference type="ChEBI" id="CHEBI:29101"/>
    </reaction>
</comment>
<feature type="transmembrane region" description="Helical" evidence="11">
    <location>
        <begin position="102"/>
        <end position="120"/>
    </location>
</feature>
<feature type="transmembrane region" description="Helical" evidence="11">
    <location>
        <begin position="226"/>
        <end position="244"/>
    </location>
</feature>
<name>A0A2A9EVB9_9MICO</name>
<feature type="transmembrane region" description="Helical" evidence="11">
    <location>
        <begin position="201"/>
        <end position="220"/>
    </location>
</feature>
<dbReference type="RefSeq" id="WP_245852154.1">
    <property type="nucleotide sequence ID" value="NZ_PDJJ01000001.1"/>
</dbReference>
<dbReference type="GO" id="GO:0006885">
    <property type="term" value="P:regulation of pH"/>
    <property type="evidence" value="ECO:0007669"/>
    <property type="project" value="UniProtKB-UniRule"/>
</dbReference>
<dbReference type="Proteomes" id="UP000224130">
    <property type="component" value="Unassembled WGS sequence"/>
</dbReference>